<keyword evidence="4" id="KW-1185">Reference proteome</keyword>
<sequence length="95" mass="11636">MFKYLFLIFAVYVVTAVIVNTDEEKCDKYKQKYYKQYESPEVEPKRFETFQENLRRLEECLKQYEGVNGIEYTIKQIDDEINAFYTKKPERRSHK</sequence>
<dbReference type="Gene3D" id="1.10.287.2250">
    <property type="match status" value="1"/>
</dbReference>
<dbReference type="Proteomes" id="UP001153709">
    <property type="component" value="Chromosome 9"/>
</dbReference>
<dbReference type="AlphaFoldDB" id="A0A9N9TF49"/>
<feature type="chain" id="PRO_5040211102" description="Cathepsin propeptide inhibitor domain-containing protein" evidence="1">
    <location>
        <begin position="17"/>
        <end position="95"/>
    </location>
</feature>
<evidence type="ECO:0000259" key="2">
    <source>
        <dbReference type="Pfam" id="PF08246"/>
    </source>
</evidence>
<keyword evidence="1" id="KW-0732">Signal</keyword>
<name>A0A9N9TF49_DIABA</name>
<dbReference type="InterPro" id="IPR013201">
    <property type="entry name" value="Prot_inhib_I29"/>
</dbReference>
<protein>
    <recommendedName>
        <fullName evidence="2">Cathepsin propeptide inhibitor domain-containing protein</fullName>
    </recommendedName>
</protein>
<accession>A0A9N9TF49</accession>
<gene>
    <name evidence="3" type="ORF">DIABBA_LOCUS12960</name>
</gene>
<reference evidence="3" key="1">
    <citation type="submission" date="2022-01" db="EMBL/GenBank/DDBJ databases">
        <authorList>
            <person name="King R."/>
        </authorList>
    </citation>
    <scope>NUCLEOTIDE SEQUENCE</scope>
</reference>
<proteinExistence type="predicted"/>
<evidence type="ECO:0000313" key="3">
    <source>
        <dbReference type="EMBL" id="CAG9840310.1"/>
    </source>
</evidence>
<evidence type="ECO:0000313" key="4">
    <source>
        <dbReference type="Proteomes" id="UP001153709"/>
    </source>
</evidence>
<evidence type="ECO:0000256" key="1">
    <source>
        <dbReference type="SAM" id="SignalP"/>
    </source>
</evidence>
<feature type="domain" description="Cathepsin propeptide inhibitor" evidence="2">
    <location>
        <begin position="27"/>
        <end position="59"/>
    </location>
</feature>
<dbReference type="Pfam" id="PF08246">
    <property type="entry name" value="Inhibitor_I29"/>
    <property type="match status" value="1"/>
</dbReference>
<feature type="signal peptide" evidence="1">
    <location>
        <begin position="1"/>
        <end position="16"/>
    </location>
</feature>
<dbReference type="EMBL" id="OU898284">
    <property type="protein sequence ID" value="CAG9840310.1"/>
    <property type="molecule type" value="Genomic_DNA"/>
</dbReference>
<organism evidence="3 4">
    <name type="scientific">Diabrotica balteata</name>
    <name type="common">Banded cucumber beetle</name>
    <dbReference type="NCBI Taxonomy" id="107213"/>
    <lineage>
        <taxon>Eukaryota</taxon>
        <taxon>Metazoa</taxon>
        <taxon>Ecdysozoa</taxon>
        <taxon>Arthropoda</taxon>
        <taxon>Hexapoda</taxon>
        <taxon>Insecta</taxon>
        <taxon>Pterygota</taxon>
        <taxon>Neoptera</taxon>
        <taxon>Endopterygota</taxon>
        <taxon>Coleoptera</taxon>
        <taxon>Polyphaga</taxon>
        <taxon>Cucujiformia</taxon>
        <taxon>Chrysomeloidea</taxon>
        <taxon>Chrysomelidae</taxon>
        <taxon>Galerucinae</taxon>
        <taxon>Diabroticina</taxon>
        <taxon>Diabroticites</taxon>
        <taxon>Diabrotica</taxon>
    </lineage>
</organism>